<feature type="repeat" description="WD" evidence="3">
    <location>
        <begin position="1115"/>
        <end position="1156"/>
    </location>
</feature>
<dbReference type="InterPro" id="IPR011047">
    <property type="entry name" value="Quinoprotein_ADH-like_sf"/>
</dbReference>
<dbReference type="PROSITE" id="PS50082">
    <property type="entry name" value="WD_REPEATS_2"/>
    <property type="match status" value="9"/>
</dbReference>
<feature type="compositionally biased region" description="Low complexity" evidence="4">
    <location>
        <begin position="185"/>
        <end position="195"/>
    </location>
</feature>
<feature type="compositionally biased region" description="Low complexity" evidence="4">
    <location>
        <begin position="52"/>
        <end position="77"/>
    </location>
</feature>
<feature type="region of interest" description="Disordered" evidence="4">
    <location>
        <begin position="1"/>
        <end position="28"/>
    </location>
</feature>
<dbReference type="PANTHER" id="PTHR19848:SF8">
    <property type="entry name" value="F-BOX AND WD REPEAT DOMAIN CONTAINING 7"/>
    <property type="match status" value="1"/>
</dbReference>
<dbReference type="PROSITE" id="PS00678">
    <property type="entry name" value="WD_REPEATS_1"/>
    <property type="match status" value="3"/>
</dbReference>
<sequence>MEELHSPWSPPRRARTARGIRPTTPTACHTFDHIDDVLHRSSIGGSGNGMVSPYAQRARPPSSASASGRESARSPSARIRRPAADSRNPFGLSAPTLALMRSLRISTHKFPVLALGTAASTPMQTHHQPSPHPNAQRHRNTTANVFHHGNHMHNGLSFSESARPRRAPGNLTIPSGPLATPPASPAKSPSGLPGLERGPSTNGRSGSPRGLTPSGSEGDVYATQMLALTEHLQQMQAKEERRGASPGKAAAAPTNGVPPARFSHMGNEALRGVAAQERERENLLYGGISVAAMQQRLQHKFGEEAAAFMLHDLKQVPEHLHVLFYMVILQLRELPSPLPSSLGEAYFAVFAQHFDRTVSAAERRHVSYRTQVAQLQVQTAVQLEAMQTKVTELSPRGARPTAQAQLQQLQRHVQQQAVEHQAQLKVYAAQAIAAQELHAQVMRLLCVAVAAQERLSTAQLASMGFEGALQHLPAWEVLFHVRDGVLVMADPSLEAWLMDKRAAKQFAADPRVGHAVLGHHYRLVAERDVRALDLYGLRYAVLHLLLSDEEVTGGERLLMDAEYMEQVFRRQEEGTLYLTLLRLTHKTEVVSEVLRWLRNNMGALRAFPRAVMALWQAAPSRTLLARLVAAAEGRASPVAKHHYGGHGSVSGGAGDAEGVAGAGGEAAAAAAAAGGGGAGGAPLSPRSEPRLRPTRPQCKLLNPPPFWPAAITQLPGHSGGVTGLVFDRRNRLLVAATAAGTVQVWDHATARCVGTLTGYSPVVPCVDIHPLGKLLAVGSSTDCAVRVRALDSGSGPLLVFSEPQPDPVVKTLLGPRNAVVRHLSYSPDGHLLAVVYGDGTVTVWDPVKGVRSSTMPVLNRATAARYASFSPNGQLLALACANGTIRVWHLERLNPLHISVLRAYDNNVPIRTVHYSPSGLLLASLAEGCAEVVLWDVATGQQLQVLQGQAGAAPVRAIAFSPGGLLLATAGDDGDVCVWNASTRGQWFQAACLRGHAYAVNSLAFSPCGLVLATGGNQDVVRLWDMGSILHRSEAQRADNGYGMGTAAAAAAAQQQQPATVIRGDEAASSGRHPAPGVISCMTHNPSGTQLAAGLADGSVCVWDAVSPRRWVRLVGDHGRPVGRVIYSADGSKLASASDDGLICVWNTNDMDVTGTHLIVSIQVDAALELAAGGGLGSPSRTTTAWQAPGSSGGAAGGAAAGGAVRRHSPGAGGWVTLSCSVAVSPRGNHLASAHDDGTVLLWELPSGALAARLHGHSRLAYGLQYSPDGRLLASSSDDGTLCLWSPEAALRAAPEDEPPQPLMTLHHQDHVYGVDFAPNNVPALASISRDGTLATWDLRTGACTASVPHGHGTDSKASVEGVRYSPGGLLLATWASKDGLVRLWHAASCTLLRELGGVELMAWEGLGPGPWAAVLRTDYAPFVVRLPERALLLEAAAIDAGLAPESSPEYLAAAADEAAEGLASAAVGLTPPSQVGPAAQRRHEQLALCRQVEFRPRDDPLVPVVPSHQAAPLRPCVRIFSGTRTVPHVTLRGRSLVFADNGSTAFYSVAHDAQQQQQQQQQEGAAPGSASGGGAAAAALLLRRADPTLTRHA</sequence>
<feature type="repeat" description="WD" evidence="3">
    <location>
        <begin position="993"/>
        <end position="1026"/>
    </location>
</feature>
<accession>A0A9W6BBA6</accession>
<feature type="repeat" description="WD" evidence="3">
    <location>
        <begin position="948"/>
        <end position="983"/>
    </location>
</feature>
<evidence type="ECO:0000256" key="2">
    <source>
        <dbReference type="ARBA" id="ARBA00022737"/>
    </source>
</evidence>
<evidence type="ECO:0000313" key="5">
    <source>
        <dbReference type="EMBL" id="GLC48918.1"/>
    </source>
</evidence>
<evidence type="ECO:0000256" key="1">
    <source>
        <dbReference type="ARBA" id="ARBA00022574"/>
    </source>
</evidence>
<gene>
    <name evidence="5" type="primary">PLEST005931</name>
    <name evidence="5" type="ORF">PLESTB_000162900</name>
</gene>
<keyword evidence="6" id="KW-1185">Reference proteome</keyword>
<feature type="repeat" description="WD" evidence="3">
    <location>
        <begin position="1254"/>
        <end position="1286"/>
    </location>
</feature>
<dbReference type="Pfam" id="PF00400">
    <property type="entry name" value="WD40"/>
    <property type="match status" value="11"/>
</dbReference>
<feature type="repeat" description="WD" evidence="3">
    <location>
        <begin position="1221"/>
        <end position="1253"/>
    </location>
</feature>
<dbReference type="CDD" id="cd00200">
    <property type="entry name" value="WD40"/>
    <property type="match status" value="2"/>
</dbReference>
<dbReference type="EMBL" id="BRXU01000002">
    <property type="protein sequence ID" value="GLC48918.1"/>
    <property type="molecule type" value="Genomic_DNA"/>
</dbReference>
<feature type="compositionally biased region" description="Gly residues" evidence="4">
    <location>
        <begin position="1191"/>
        <end position="1201"/>
    </location>
</feature>
<feature type="region of interest" description="Disordered" evidence="4">
    <location>
        <begin position="674"/>
        <end position="699"/>
    </location>
</feature>
<dbReference type="SMART" id="SM00320">
    <property type="entry name" value="WD40"/>
    <property type="match status" value="13"/>
</dbReference>
<dbReference type="Proteomes" id="UP001165080">
    <property type="component" value="Unassembled WGS sequence"/>
</dbReference>
<feature type="region of interest" description="Disordered" evidence="4">
    <location>
        <begin position="1552"/>
        <end position="1576"/>
    </location>
</feature>
<evidence type="ECO:0000256" key="4">
    <source>
        <dbReference type="SAM" id="MobiDB-lite"/>
    </source>
</evidence>
<evidence type="ECO:0000256" key="3">
    <source>
        <dbReference type="PROSITE-ProRule" id="PRU00221"/>
    </source>
</evidence>
<evidence type="ECO:0000313" key="6">
    <source>
        <dbReference type="Proteomes" id="UP001165080"/>
    </source>
</evidence>
<organism evidence="5 6">
    <name type="scientific">Pleodorina starrii</name>
    <dbReference type="NCBI Taxonomy" id="330485"/>
    <lineage>
        <taxon>Eukaryota</taxon>
        <taxon>Viridiplantae</taxon>
        <taxon>Chlorophyta</taxon>
        <taxon>core chlorophytes</taxon>
        <taxon>Chlorophyceae</taxon>
        <taxon>CS clade</taxon>
        <taxon>Chlamydomonadales</taxon>
        <taxon>Volvocaceae</taxon>
        <taxon>Pleodorina</taxon>
    </lineage>
</organism>
<dbReference type="InterPro" id="IPR011044">
    <property type="entry name" value="Quino_amine_DH_bsu"/>
</dbReference>
<dbReference type="InterPro" id="IPR001680">
    <property type="entry name" value="WD40_rpt"/>
</dbReference>
<name>A0A9W6BBA6_9CHLO</name>
<feature type="region of interest" description="Disordered" evidence="4">
    <location>
        <begin position="42"/>
        <end position="92"/>
    </location>
</feature>
<feature type="region of interest" description="Disordered" evidence="4">
    <location>
        <begin position="1179"/>
        <end position="1204"/>
    </location>
</feature>
<feature type="compositionally biased region" description="Low complexity" evidence="4">
    <location>
        <begin position="1554"/>
        <end position="1570"/>
    </location>
</feature>
<dbReference type="InterPro" id="IPR015943">
    <property type="entry name" value="WD40/YVTN_repeat-like_dom_sf"/>
</dbReference>
<feature type="region of interest" description="Disordered" evidence="4">
    <location>
        <begin position="234"/>
        <end position="262"/>
    </location>
</feature>
<feature type="repeat" description="WD" evidence="3">
    <location>
        <begin position="813"/>
        <end position="845"/>
    </location>
</feature>
<dbReference type="SUPFAM" id="SSF50969">
    <property type="entry name" value="YVTN repeat-like/Quinoprotein amine dehydrogenase"/>
    <property type="match status" value="1"/>
</dbReference>
<keyword evidence="1 3" id="KW-0853">WD repeat</keyword>
<protein>
    <submittedName>
        <fullName evidence="5">Uncharacterized protein</fullName>
    </submittedName>
</protein>
<dbReference type="InterPro" id="IPR019775">
    <property type="entry name" value="WD40_repeat_CS"/>
</dbReference>
<feature type="repeat" description="WD" evidence="3">
    <location>
        <begin position="1305"/>
        <end position="1347"/>
    </location>
</feature>
<proteinExistence type="predicted"/>
<reference evidence="5 6" key="1">
    <citation type="journal article" date="2023" name="Commun. Biol.">
        <title>Reorganization of the ancestral sex-determining regions during the evolution of trioecy in Pleodorina starrii.</title>
        <authorList>
            <person name="Takahashi K."/>
            <person name="Suzuki S."/>
            <person name="Kawai-Toyooka H."/>
            <person name="Yamamoto K."/>
            <person name="Hamaji T."/>
            <person name="Ootsuki R."/>
            <person name="Yamaguchi H."/>
            <person name="Kawachi M."/>
            <person name="Higashiyama T."/>
            <person name="Nozaki H."/>
        </authorList>
    </citation>
    <scope>NUCLEOTIDE SEQUENCE [LARGE SCALE GENOMIC DNA]</scope>
    <source>
        <strain evidence="5 6">NIES-4479</strain>
    </source>
</reference>
<keyword evidence="2" id="KW-0677">Repeat</keyword>
<dbReference type="Gene3D" id="2.130.10.10">
    <property type="entry name" value="YVTN repeat-like/Quinoprotein amine dehydrogenase"/>
    <property type="match status" value="4"/>
</dbReference>
<feature type="repeat" description="WD" evidence="3">
    <location>
        <begin position="714"/>
        <end position="755"/>
    </location>
</feature>
<dbReference type="PROSITE" id="PS50294">
    <property type="entry name" value="WD_REPEATS_REGION"/>
    <property type="match status" value="6"/>
</dbReference>
<feature type="repeat" description="WD" evidence="3">
    <location>
        <begin position="868"/>
        <end position="898"/>
    </location>
</feature>
<comment type="caution">
    <text evidence="5">The sequence shown here is derived from an EMBL/GenBank/DDBJ whole genome shotgun (WGS) entry which is preliminary data.</text>
</comment>
<dbReference type="SUPFAM" id="SSF50998">
    <property type="entry name" value="Quinoprotein alcohol dehydrogenase-like"/>
    <property type="match status" value="1"/>
</dbReference>
<dbReference type="PANTHER" id="PTHR19848">
    <property type="entry name" value="WD40 REPEAT PROTEIN"/>
    <property type="match status" value="1"/>
</dbReference>
<feature type="region of interest" description="Disordered" evidence="4">
    <location>
        <begin position="146"/>
        <end position="218"/>
    </location>
</feature>